<feature type="non-terminal residue" evidence="1">
    <location>
        <position position="1"/>
    </location>
</feature>
<dbReference type="EMBL" id="BKCJ010136699">
    <property type="protein sequence ID" value="GEX88613.1"/>
    <property type="molecule type" value="Genomic_DNA"/>
</dbReference>
<gene>
    <name evidence="1" type="ORF">Tci_360588</name>
</gene>
<protein>
    <submittedName>
        <fullName evidence="1">Uncharacterized protein</fullName>
    </submittedName>
</protein>
<proteinExistence type="predicted"/>
<evidence type="ECO:0000313" key="1">
    <source>
        <dbReference type="EMBL" id="GEX88613.1"/>
    </source>
</evidence>
<organism evidence="1">
    <name type="scientific">Tanacetum cinerariifolium</name>
    <name type="common">Dalmatian daisy</name>
    <name type="synonym">Chrysanthemum cinerariifolium</name>
    <dbReference type="NCBI Taxonomy" id="118510"/>
    <lineage>
        <taxon>Eukaryota</taxon>
        <taxon>Viridiplantae</taxon>
        <taxon>Streptophyta</taxon>
        <taxon>Embryophyta</taxon>
        <taxon>Tracheophyta</taxon>
        <taxon>Spermatophyta</taxon>
        <taxon>Magnoliopsida</taxon>
        <taxon>eudicotyledons</taxon>
        <taxon>Gunneridae</taxon>
        <taxon>Pentapetalae</taxon>
        <taxon>asterids</taxon>
        <taxon>campanulids</taxon>
        <taxon>Asterales</taxon>
        <taxon>Asteraceae</taxon>
        <taxon>Asteroideae</taxon>
        <taxon>Anthemideae</taxon>
        <taxon>Anthemidinae</taxon>
        <taxon>Tanacetum</taxon>
    </lineage>
</organism>
<accession>A0A699HBE6</accession>
<name>A0A699HBE6_TANCI</name>
<dbReference type="AlphaFoldDB" id="A0A699HBE6"/>
<comment type="caution">
    <text evidence="1">The sequence shown here is derived from an EMBL/GenBank/DDBJ whole genome shotgun (WGS) entry which is preliminary data.</text>
</comment>
<sequence>ARGAGFLWERVVEMMGSSRGSGGVVRSEDEVVAGWWEKLG</sequence>
<reference evidence="1" key="1">
    <citation type="journal article" date="2019" name="Sci. Rep.">
        <title>Draft genome of Tanacetum cinerariifolium, the natural source of mosquito coil.</title>
        <authorList>
            <person name="Yamashiro T."/>
            <person name="Shiraishi A."/>
            <person name="Satake H."/>
            <person name="Nakayama K."/>
        </authorList>
    </citation>
    <scope>NUCLEOTIDE SEQUENCE</scope>
</reference>